<dbReference type="PANTHER" id="PTHR45749:SF21">
    <property type="entry name" value="DUF4371 DOMAIN-CONTAINING PROTEIN"/>
    <property type="match status" value="1"/>
</dbReference>
<accession>A0AA38HQE0</accession>
<evidence type="ECO:0008006" key="3">
    <source>
        <dbReference type="Google" id="ProtNLM"/>
    </source>
</evidence>
<keyword evidence="2" id="KW-1185">Reference proteome</keyword>
<organism evidence="1 2">
    <name type="scientific">Zophobas morio</name>
    <dbReference type="NCBI Taxonomy" id="2755281"/>
    <lineage>
        <taxon>Eukaryota</taxon>
        <taxon>Metazoa</taxon>
        <taxon>Ecdysozoa</taxon>
        <taxon>Arthropoda</taxon>
        <taxon>Hexapoda</taxon>
        <taxon>Insecta</taxon>
        <taxon>Pterygota</taxon>
        <taxon>Neoptera</taxon>
        <taxon>Endopterygota</taxon>
        <taxon>Coleoptera</taxon>
        <taxon>Polyphaga</taxon>
        <taxon>Cucujiformia</taxon>
        <taxon>Tenebrionidae</taxon>
        <taxon>Zophobas</taxon>
    </lineage>
</organism>
<comment type="caution">
    <text evidence="1">The sequence shown here is derived from an EMBL/GenBank/DDBJ whole genome shotgun (WGS) entry which is preliminary data.</text>
</comment>
<sequence length="144" mass="17017">MAFLQTFNKPKLELINRIHQQRLNEVEENRKRLRPIVETITFLGRQNLAFRGYRDNEPIRHNTNASEVIVNEENFKDRKLEKHLQSSSSNATYKARRHDDDSILFDETTDVSLLSQLSLTLRYVYEGNIREDFVSFVNAFEELA</sequence>
<proteinExistence type="predicted"/>
<evidence type="ECO:0000313" key="1">
    <source>
        <dbReference type="EMBL" id="KAJ3642003.1"/>
    </source>
</evidence>
<name>A0AA38HQE0_9CUCU</name>
<dbReference type="EMBL" id="JALNTZ010000009">
    <property type="protein sequence ID" value="KAJ3642003.1"/>
    <property type="molecule type" value="Genomic_DNA"/>
</dbReference>
<dbReference type="AlphaFoldDB" id="A0AA38HQE0"/>
<protein>
    <recommendedName>
        <fullName evidence="3">DUF4371 domain-containing protein</fullName>
    </recommendedName>
</protein>
<dbReference type="Proteomes" id="UP001168821">
    <property type="component" value="Unassembled WGS sequence"/>
</dbReference>
<evidence type="ECO:0000313" key="2">
    <source>
        <dbReference type="Proteomes" id="UP001168821"/>
    </source>
</evidence>
<gene>
    <name evidence="1" type="ORF">Zmor_028468</name>
</gene>
<reference evidence="1" key="1">
    <citation type="journal article" date="2023" name="G3 (Bethesda)">
        <title>Whole genome assemblies of Zophobas morio and Tenebrio molitor.</title>
        <authorList>
            <person name="Kaur S."/>
            <person name="Stinson S.A."/>
            <person name="diCenzo G.C."/>
        </authorList>
    </citation>
    <scope>NUCLEOTIDE SEQUENCE</scope>
    <source>
        <strain evidence="1">QUZm001</strain>
    </source>
</reference>
<dbReference type="PANTHER" id="PTHR45749">
    <property type="match status" value="1"/>
</dbReference>